<dbReference type="RefSeq" id="WP_337696100.1">
    <property type="nucleotide sequence ID" value="NZ_JBBEGN010000008.1"/>
</dbReference>
<sequence length="310" mass="32738">MIDPRLRTLQLVAHHGSVTRAAEALHFTSSAVSQQLRALAEDLGVPLVRQVGRRMEPTAAGRTLLRHAEALHAHAEAARAELAGTEDTTGSIGLCGFSTAATAFLVPTAAALRDRFPGTVIQVVEAEPARCVDLVLAGDCDLALLVVDDRVPPETDARFEQHAVLDDPIDLAVPIGHPLTARSSVTLRDAAHESWITCRPGSAYHRLTLAACQAAGFRPHVAHHAEEWDTGASLVAHGFGIFMLPRLAAVHPDTGVVRLRLDGPAVPVRRIVALTRAGAAGQRVIADALERITSAAKTRQGPAPESGTGP</sequence>
<dbReference type="Pfam" id="PF00126">
    <property type="entry name" value="HTH_1"/>
    <property type="match status" value="1"/>
</dbReference>
<dbReference type="SUPFAM" id="SSF46785">
    <property type="entry name" value="Winged helix' DNA-binding domain"/>
    <property type="match status" value="1"/>
</dbReference>
<accession>A0ABU8MRA0</accession>
<evidence type="ECO:0000313" key="6">
    <source>
        <dbReference type="EMBL" id="MEJ2869519.1"/>
    </source>
</evidence>
<dbReference type="Gene3D" id="1.10.10.10">
    <property type="entry name" value="Winged helix-like DNA-binding domain superfamily/Winged helix DNA-binding domain"/>
    <property type="match status" value="1"/>
</dbReference>
<dbReference type="Proteomes" id="UP001385809">
    <property type="component" value="Unassembled WGS sequence"/>
</dbReference>
<keyword evidence="3" id="KW-0238">DNA-binding</keyword>
<organism evidence="6 7">
    <name type="scientific">Actinomycetospora aurantiaca</name>
    <dbReference type="NCBI Taxonomy" id="3129233"/>
    <lineage>
        <taxon>Bacteria</taxon>
        <taxon>Bacillati</taxon>
        <taxon>Actinomycetota</taxon>
        <taxon>Actinomycetes</taxon>
        <taxon>Pseudonocardiales</taxon>
        <taxon>Pseudonocardiaceae</taxon>
        <taxon>Actinomycetospora</taxon>
    </lineage>
</organism>
<keyword evidence="2" id="KW-0805">Transcription regulation</keyword>
<evidence type="ECO:0000256" key="3">
    <source>
        <dbReference type="ARBA" id="ARBA00023125"/>
    </source>
</evidence>
<comment type="caution">
    <text evidence="6">The sequence shown here is derived from an EMBL/GenBank/DDBJ whole genome shotgun (WGS) entry which is preliminary data.</text>
</comment>
<dbReference type="Pfam" id="PF03466">
    <property type="entry name" value="LysR_substrate"/>
    <property type="match status" value="1"/>
</dbReference>
<protein>
    <submittedName>
        <fullName evidence="6">LysR family transcriptional regulator</fullName>
    </submittedName>
</protein>
<dbReference type="PANTHER" id="PTHR30346:SF29">
    <property type="entry name" value="LYSR SUBSTRATE-BINDING"/>
    <property type="match status" value="1"/>
</dbReference>
<dbReference type="Gene3D" id="3.40.190.10">
    <property type="entry name" value="Periplasmic binding protein-like II"/>
    <property type="match status" value="2"/>
</dbReference>
<gene>
    <name evidence="6" type="ORF">WCD74_17210</name>
</gene>
<dbReference type="InterPro" id="IPR000847">
    <property type="entry name" value="LysR_HTH_N"/>
</dbReference>
<dbReference type="CDD" id="cd08423">
    <property type="entry name" value="PBP2_LTTR_like_6"/>
    <property type="match status" value="1"/>
</dbReference>
<dbReference type="InterPro" id="IPR036390">
    <property type="entry name" value="WH_DNA-bd_sf"/>
</dbReference>
<dbReference type="InterPro" id="IPR036388">
    <property type="entry name" value="WH-like_DNA-bd_sf"/>
</dbReference>
<keyword evidence="7" id="KW-1185">Reference proteome</keyword>
<dbReference type="InterPro" id="IPR005119">
    <property type="entry name" value="LysR_subst-bd"/>
</dbReference>
<evidence type="ECO:0000256" key="2">
    <source>
        <dbReference type="ARBA" id="ARBA00023015"/>
    </source>
</evidence>
<evidence type="ECO:0000259" key="5">
    <source>
        <dbReference type="PROSITE" id="PS50931"/>
    </source>
</evidence>
<dbReference type="PROSITE" id="PS50931">
    <property type="entry name" value="HTH_LYSR"/>
    <property type="match status" value="1"/>
</dbReference>
<dbReference type="SUPFAM" id="SSF53850">
    <property type="entry name" value="Periplasmic binding protein-like II"/>
    <property type="match status" value="1"/>
</dbReference>
<comment type="similarity">
    <text evidence="1">Belongs to the LysR transcriptional regulatory family.</text>
</comment>
<reference evidence="6 7" key="1">
    <citation type="submission" date="2024-03" db="EMBL/GenBank/DDBJ databases">
        <title>Actinomycetospora sp. OC33-EN08, a novel actinomycete isolated from wild orchid (Aerides multiflora).</title>
        <authorList>
            <person name="Suriyachadkun C."/>
        </authorList>
    </citation>
    <scope>NUCLEOTIDE SEQUENCE [LARGE SCALE GENOMIC DNA]</scope>
    <source>
        <strain evidence="6 7">OC33-EN08</strain>
    </source>
</reference>
<keyword evidence="4" id="KW-0804">Transcription</keyword>
<dbReference type="EMBL" id="JBBEGN010000008">
    <property type="protein sequence ID" value="MEJ2869519.1"/>
    <property type="molecule type" value="Genomic_DNA"/>
</dbReference>
<evidence type="ECO:0000256" key="1">
    <source>
        <dbReference type="ARBA" id="ARBA00009437"/>
    </source>
</evidence>
<feature type="domain" description="HTH lysR-type" evidence="5">
    <location>
        <begin position="1"/>
        <end position="58"/>
    </location>
</feature>
<evidence type="ECO:0000313" key="7">
    <source>
        <dbReference type="Proteomes" id="UP001385809"/>
    </source>
</evidence>
<proteinExistence type="inferred from homology"/>
<name>A0ABU8MRA0_9PSEU</name>
<dbReference type="PANTHER" id="PTHR30346">
    <property type="entry name" value="TRANSCRIPTIONAL DUAL REGULATOR HCAR-RELATED"/>
    <property type="match status" value="1"/>
</dbReference>
<evidence type="ECO:0000256" key="4">
    <source>
        <dbReference type="ARBA" id="ARBA00023163"/>
    </source>
</evidence>